<gene>
    <name evidence="2" type="ORF">ACFPOG_19360</name>
</gene>
<evidence type="ECO:0000313" key="3">
    <source>
        <dbReference type="Proteomes" id="UP001596044"/>
    </source>
</evidence>
<evidence type="ECO:0000256" key="1">
    <source>
        <dbReference type="SAM" id="Phobius"/>
    </source>
</evidence>
<accession>A0ABW0KAM7</accession>
<feature type="transmembrane region" description="Helical" evidence="1">
    <location>
        <begin position="418"/>
        <end position="444"/>
    </location>
</feature>
<name>A0ABW0KAM7_9BACL</name>
<keyword evidence="1" id="KW-0472">Membrane</keyword>
<organism evidence="2 3">
    <name type="scientific">Paenibacillus aestuarii</name>
    <dbReference type="NCBI Taxonomy" id="516965"/>
    <lineage>
        <taxon>Bacteria</taxon>
        <taxon>Bacillati</taxon>
        <taxon>Bacillota</taxon>
        <taxon>Bacilli</taxon>
        <taxon>Bacillales</taxon>
        <taxon>Paenibacillaceae</taxon>
        <taxon>Paenibacillus</taxon>
    </lineage>
</organism>
<proteinExistence type="predicted"/>
<evidence type="ECO:0000313" key="2">
    <source>
        <dbReference type="EMBL" id="MFC5450414.1"/>
    </source>
</evidence>
<feature type="transmembrane region" description="Helical" evidence="1">
    <location>
        <begin position="494"/>
        <end position="512"/>
    </location>
</feature>
<sequence length="552" mass="60758">MKNKKMWMWKFFTYIPFLIIALIIGSIHAWLFVQEKVAPYPAPYGRATVLPQMTTDGIAAQKVGDGQFAYRTGASLTYARIDETGLAALETRPLPDQGLFNSYVLSSAGAVWVGDGGRLYASEWKGGSWQNKHTLIDPQVKGVRAAEGADGADGAVWLAYNEQAVFVLKRTVDGAAQWSKLDIPDVSEAKASLNNAGNLDVVYVATKEGRASLGYVQLDKTSWRPLQQQTQLKEVELASFNHLDDFSFVREGSTIEAAYTISSSKSGKSSLHLLTFAADAPALSTAGVADTQLQIPVTDAVNSDTNLEPVFHRMPSGEIQLVVSAVYEKNRRLTSQELYAIGIQGGKPSSTMPITHAGGFAVYPTMLAVDGHTAVVWLEAAGEGEYRVNYATDQPAYAQRMNRWTGTDYVNAIKTAPLLWGIGLLTALLSLKWIVLPTLYLLALNAFRQHHYDEHPRLHFGLSLGMYLAVKVLLLGDYRKPATLAVMPEALRSWLVYLAIVAVIAVISYALTRIWRKGLDERNVGLELLYFVLLDGFMTNLWFSYFVSLASL</sequence>
<keyword evidence="3" id="KW-1185">Reference proteome</keyword>
<protein>
    <submittedName>
        <fullName evidence="2">Uncharacterized protein</fullName>
    </submittedName>
</protein>
<dbReference type="RefSeq" id="WP_270877764.1">
    <property type="nucleotide sequence ID" value="NZ_JAQFVF010000008.1"/>
</dbReference>
<dbReference type="InterPro" id="IPR015943">
    <property type="entry name" value="WD40/YVTN_repeat-like_dom_sf"/>
</dbReference>
<reference evidence="3" key="1">
    <citation type="journal article" date="2019" name="Int. J. Syst. Evol. Microbiol.">
        <title>The Global Catalogue of Microorganisms (GCM) 10K type strain sequencing project: providing services to taxonomists for standard genome sequencing and annotation.</title>
        <authorList>
            <consortium name="The Broad Institute Genomics Platform"/>
            <consortium name="The Broad Institute Genome Sequencing Center for Infectious Disease"/>
            <person name="Wu L."/>
            <person name="Ma J."/>
        </authorList>
    </citation>
    <scope>NUCLEOTIDE SEQUENCE [LARGE SCALE GENOMIC DNA]</scope>
    <source>
        <strain evidence="3">KACC 11904</strain>
    </source>
</reference>
<feature type="transmembrane region" description="Helical" evidence="1">
    <location>
        <begin position="456"/>
        <end position="474"/>
    </location>
</feature>
<dbReference type="EMBL" id="JBHSMJ010000025">
    <property type="protein sequence ID" value="MFC5450414.1"/>
    <property type="molecule type" value="Genomic_DNA"/>
</dbReference>
<dbReference type="SUPFAM" id="SSF110296">
    <property type="entry name" value="Oligoxyloglucan reducing end-specific cellobiohydrolase"/>
    <property type="match status" value="1"/>
</dbReference>
<dbReference type="Gene3D" id="2.130.10.10">
    <property type="entry name" value="YVTN repeat-like/Quinoprotein amine dehydrogenase"/>
    <property type="match status" value="1"/>
</dbReference>
<keyword evidence="1" id="KW-0812">Transmembrane</keyword>
<keyword evidence="1" id="KW-1133">Transmembrane helix</keyword>
<feature type="transmembrane region" description="Helical" evidence="1">
    <location>
        <begin position="524"/>
        <end position="547"/>
    </location>
</feature>
<comment type="caution">
    <text evidence="2">The sequence shown here is derived from an EMBL/GenBank/DDBJ whole genome shotgun (WGS) entry which is preliminary data.</text>
</comment>
<feature type="transmembrane region" description="Helical" evidence="1">
    <location>
        <begin position="12"/>
        <end position="33"/>
    </location>
</feature>
<dbReference type="Proteomes" id="UP001596044">
    <property type="component" value="Unassembled WGS sequence"/>
</dbReference>